<dbReference type="PROSITE" id="PS51257">
    <property type="entry name" value="PROKAR_LIPOPROTEIN"/>
    <property type="match status" value="1"/>
</dbReference>
<evidence type="ECO:0000313" key="1">
    <source>
        <dbReference type="EMBL" id="SKB36548.1"/>
    </source>
</evidence>
<protein>
    <submittedName>
        <fullName evidence="1">Uncharacterized protein</fullName>
    </submittedName>
</protein>
<organism evidence="1 2">
    <name type="scientific">Parapedobacter luteus</name>
    <dbReference type="NCBI Taxonomy" id="623280"/>
    <lineage>
        <taxon>Bacteria</taxon>
        <taxon>Pseudomonadati</taxon>
        <taxon>Bacteroidota</taxon>
        <taxon>Sphingobacteriia</taxon>
        <taxon>Sphingobacteriales</taxon>
        <taxon>Sphingobacteriaceae</taxon>
        <taxon>Parapedobacter</taxon>
    </lineage>
</organism>
<dbReference type="RefSeq" id="WP_079715644.1">
    <property type="nucleotide sequence ID" value="NZ_FUYS01000002.1"/>
</dbReference>
<dbReference type="Proteomes" id="UP000190541">
    <property type="component" value="Unassembled WGS sequence"/>
</dbReference>
<dbReference type="STRING" id="623280.SAMN05660226_00926"/>
<keyword evidence="2" id="KW-1185">Reference proteome</keyword>
<dbReference type="EMBL" id="FUYS01000002">
    <property type="protein sequence ID" value="SKB36548.1"/>
    <property type="molecule type" value="Genomic_DNA"/>
</dbReference>
<name>A0A1T5ANJ1_9SPHI</name>
<gene>
    <name evidence="1" type="ORF">SAMN05660226_00926</name>
</gene>
<evidence type="ECO:0000313" key="2">
    <source>
        <dbReference type="Proteomes" id="UP000190541"/>
    </source>
</evidence>
<dbReference type="AlphaFoldDB" id="A0A1T5ANJ1"/>
<accession>A0A1T5ANJ1</accession>
<sequence length="141" mass="16080">MMGSSFRFPWVICLFLLLGCSGFRVYAEVDAVHVAIPAKDKQQGEVHAGILKHIQYATVRPFSNDSDRHRDQIDAANSESENKDERLGSLKKNKKAVRFLAAFFDFKIREANCRYVKAPQLSQGCIRLPFRAYLLFGVLRI</sequence>
<reference evidence="1 2" key="1">
    <citation type="submission" date="2017-02" db="EMBL/GenBank/DDBJ databases">
        <authorList>
            <person name="Peterson S.W."/>
        </authorList>
    </citation>
    <scope>NUCLEOTIDE SEQUENCE [LARGE SCALE GENOMIC DNA]</scope>
    <source>
        <strain evidence="1 2">DSM 22899</strain>
    </source>
</reference>
<proteinExistence type="predicted"/>